<organism evidence="1 2">
    <name type="scientific">Asaia bogorensis NBRC 16594</name>
    <dbReference type="NCBI Taxonomy" id="1231624"/>
    <lineage>
        <taxon>Bacteria</taxon>
        <taxon>Pseudomonadati</taxon>
        <taxon>Pseudomonadota</taxon>
        <taxon>Alphaproteobacteria</taxon>
        <taxon>Acetobacterales</taxon>
        <taxon>Acetobacteraceae</taxon>
        <taxon>Asaia</taxon>
    </lineage>
</organism>
<sequence>MTGDDTPMRLDSFLTLWGDTRPWVEAIADAHRRGYDGIEARIPEPENLATCRTALRDTDCPYIAIALTGGGVIPRQCATLDDHLADLDEALGRAVLLSPRFVNVLGGNDRWNAALQAEFIGRAMGLGQKHGLTLSFETHRARLCATPWITLDVIVQIPEALFTADISHWVVGCERLLDDPCDDFSGFIARVHHVQARVGYDQGPQVSHPAAPENQKALDFHRDFWRRIWVSQRARGYDVTTLTPECGPDGYTHTLPFTDLPLADRHAMNDWLRQDQVRSFAGCFPASAGES</sequence>
<keyword evidence="2" id="KW-1185">Reference proteome</keyword>
<dbReference type="Gene3D" id="3.20.20.150">
    <property type="entry name" value="Divalent-metal-dependent TIM barrel enzymes"/>
    <property type="match status" value="1"/>
</dbReference>
<dbReference type="AlphaFoldDB" id="A0AAN4U301"/>
<accession>A0AAN4U301</accession>
<gene>
    <name evidence="1" type="ORF">ABO01nite_09970</name>
</gene>
<dbReference type="GeneID" id="78225426"/>
<dbReference type="Proteomes" id="UP000321287">
    <property type="component" value="Unassembled WGS sequence"/>
</dbReference>
<comment type="caution">
    <text evidence="1">The sequence shown here is derived from an EMBL/GenBank/DDBJ whole genome shotgun (WGS) entry which is preliminary data.</text>
</comment>
<dbReference type="SUPFAM" id="SSF51658">
    <property type="entry name" value="Xylose isomerase-like"/>
    <property type="match status" value="1"/>
</dbReference>
<evidence type="ECO:0008006" key="3">
    <source>
        <dbReference type="Google" id="ProtNLM"/>
    </source>
</evidence>
<dbReference type="InterPro" id="IPR036237">
    <property type="entry name" value="Xyl_isomerase-like_sf"/>
</dbReference>
<reference evidence="1 2" key="1">
    <citation type="submission" date="2019-07" db="EMBL/GenBank/DDBJ databases">
        <title>Whole genome shotgun sequence of Asaia bogorensis NBRC 16594.</title>
        <authorList>
            <person name="Hosoyama A."/>
            <person name="Uohara A."/>
            <person name="Ohji S."/>
            <person name="Ichikawa N."/>
        </authorList>
    </citation>
    <scope>NUCLEOTIDE SEQUENCE [LARGE SCALE GENOMIC DNA]</scope>
    <source>
        <strain evidence="1 2">NBRC 16594</strain>
    </source>
</reference>
<name>A0AAN4U301_9PROT</name>
<proteinExistence type="predicted"/>
<dbReference type="EMBL" id="BJVS01000002">
    <property type="protein sequence ID" value="GEL52990.1"/>
    <property type="molecule type" value="Genomic_DNA"/>
</dbReference>
<evidence type="ECO:0000313" key="1">
    <source>
        <dbReference type="EMBL" id="GEL52990.1"/>
    </source>
</evidence>
<evidence type="ECO:0000313" key="2">
    <source>
        <dbReference type="Proteomes" id="UP000321287"/>
    </source>
</evidence>
<dbReference type="RefSeq" id="WP_231944625.1">
    <property type="nucleotide sequence ID" value="NZ_AP014690.1"/>
</dbReference>
<protein>
    <recommendedName>
        <fullName evidence="3">Xylose isomerase</fullName>
    </recommendedName>
</protein>